<feature type="region of interest" description="Disordered" evidence="1">
    <location>
        <begin position="1"/>
        <end position="112"/>
    </location>
</feature>
<dbReference type="Pfam" id="PF10300">
    <property type="entry name" value="Iml2-TPR_39"/>
    <property type="match status" value="1"/>
</dbReference>
<organism evidence="2 3">
    <name type="scientific">Mortierella isabellina</name>
    <name type="common">Filamentous fungus</name>
    <name type="synonym">Umbelopsis isabellina</name>
    <dbReference type="NCBI Taxonomy" id="91625"/>
    <lineage>
        <taxon>Eukaryota</taxon>
        <taxon>Fungi</taxon>
        <taxon>Fungi incertae sedis</taxon>
        <taxon>Mucoromycota</taxon>
        <taxon>Mucoromycotina</taxon>
        <taxon>Umbelopsidomycetes</taxon>
        <taxon>Umbelopsidales</taxon>
        <taxon>Umbelopsidaceae</taxon>
        <taxon>Umbelopsis</taxon>
    </lineage>
</organism>
<feature type="region of interest" description="Disordered" evidence="1">
    <location>
        <begin position="741"/>
        <end position="778"/>
    </location>
</feature>
<sequence>MLEEDNSQAGNNSATEKSPEVAADELTNDKTANLAESGLDSAYLTPDSSDDPESTAAAETSEHQEQLQADNGEIKLGTPALLQVPNDGTEEQAAASQTATDEQSQEPSLEQRLADSVAISAPKAITAQQSNNVQRTSSFSANPIKTGKINLKTITANTLGPREQEAADEPVLRGIHHLFNNRFSQAKNIFEDKADKDPLYSLGLGSMAFLIATMVSQAIFFQIYEHDINVALETLTNAYNIATAQISATKTPLSERFSNYYRSMTSKEEANTQQEPQAEFLSNGTMRAHVIVAESCLQTAILQFLQESMFSYMKGALNLKRSYKSYNMAWQEFQKMGQQAYTLLDEDTISGIQFGIGSIHLLLPMLPTKVLKVVATFGWTPDRPLGISMLKECAAKKRVRAPMAASMLLAYYSILTTFAPQVLAADNLQPAIETLLESQQVYPNSSFFLFFAGYTSRLTKNITLASQSFEFARDIAQGELAAVEFRLLSQYEMAYNYLMTTNWQKAAEAFSELQKEKYWSEAFCNFAYGACLEALGERTDAILAFAEVPQLVPAKKRSKMSGLDAYAIRKVETFQASGYQDMDFTMSALEILCINNLFCMMEPDVLHDCLKLVDKALESIIEREKQEYEIRMRELAPGTAPPNYFDQRGTLLLIKSSILNSLHYYRDSILHLNWIIDHGVAYQSEKWLVPFACWEAGVTTWGLEEKSKSIAFWDRALTYTKYDFEYRLTLRVNLAIERALEQGVQRPAPNQPDKGPSTNGRSRMPKSTSTTLPPDDEE</sequence>
<feature type="compositionally biased region" description="Polar residues" evidence="1">
    <location>
        <begin position="7"/>
        <end position="16"/>
    </location>
</feature>
<evidence type="ECO:0000256" key="1">
    <source>
        <dbReference type="SAM" id="MobiDB-lite"/>
    </source>
</evidence>
<proteinExistence type="predicted"/>
<gene>
    <name evidence="2" type="ORF">INT43_007177</name>
</gene>
<dbReference type="SUPFAM" id="SSF48452">
    <property type="entry name" value="TPR-like"/>
    <property type="match status" value="1"/>
</dbReference>
<dbReference type="OrthoDB" id="43460at2759"/>
<keyword evidence="3" id="KW-1185">Reference proteome</keyword>
<evidence type="ECO:0000313" key="3">
    <source>
        <dbReference type="Proteomes" id="UP000654370"/>
    </source>
</evidence>
<comment type="caution">
    <text evidence="2">The sequence shown here is derived from an EMBL/GenBank/DDBJ whole genome shotgun (WGS) entry which is preliminary data.</text>
</comment>
<dbReference type="Proteomes" id="UP000654370">
    <property type="component" value="Unassembled WGS sequence"/>
</dbReference>
<evidence type="ECO:0008006" key="4">
    <source>
        <dbReference type="Google" id="ProtNLM"/>
    </source>
</evidence>
<dbReference type="PANTHER" id="PTHR31859">
    <property type="entry name" value="TETRATRICOPEPTIDE REPEAT PROTEIN 39 FAMILY MEMBER"/>
    <property type="match status" value="1"/>
</dbReference>
<feature type="compositionally biased region" description="Low complexity" evidence="1">
    <location>
        <begin position="91"/>
        <end position="102"/>
    </location>
</feature>
<evidence type="ECO:0000313" key="2">
    <source>
        <dbReference type="EMBL" id="KAG2182250.1"/>
    </source>
</evidence>
<protein>
    <recommendedName>
        <fullName evidence="4">Inclusion body clearance protein IML2</fullName>
    </recommendedName>
</protein>
<reference evidence="2" key="1">
    <citation type="submission" date="2020-12" db="EMBL/GenBank/DDBJ databases">
        <title>Metabolic potential, ecology and presence of endohyphal bacteria is reflected in genomic diversity of Mucoromycotina.</title>
        <authorList>
            <person name="Muszewska A."/>
            <person name="Okrasinska A."/>
            <person name="Steczkiewicz K."/>
            <person name="Drgas O."/>
            <person name="Orlowska M."/>
            <person name="Perlinska-Lenart U."/>
            <person name="Aleksandrzak-Piekarczyk T."/>
            <person name="Szatraj K."/>
            <person name="Zielenkiewicz U."/>
            <person name="Pilsyk S."/>
            <person name="Malc E."/>
            <person name="Mieczkowski P."/>
            <person name="Kruszewska J.S."/>
            <person name="Biernat P."/>
            <person name="Pawlowska J."/>
        </authorList>
    </citation>
    <scope>NUCLEOTIDE SEQUENCE</scope>
    <source>
        <strain evidence="2">WA0000067209</strain>
    </source>
</reference>
<dbReference type="Gene3D" id="1.25.40.10">
    <property type="entry name" value="Tetratricopeptide repeat domain"/>
    <property type="match status" value="1"/>
</dbReference>
<dbReference type="InterPro" id="IPR011990">
    <property type="entry name" value="TPR-like_helical_dom_sf"/>
</dbReference>
<name>A0A8H7PYW0_MORIS</name>
<dbReference type="EMBL" id="JAEPQZ010000004">
    <property type="protein sequence ID" value="KAG2182250.1"/>
    <property type="molecule type" value="Genomic_DNA"/>
</dbReference>
<feature type="compositionally biased region" description="Polar residues" evidence="1">
    <location>
        <begin position="756"/>
        <end position="772"/>
    </location>
</feature>
<dbReference type="InterPro" id="IPR019412">
    <property type="entry name" value="IML2/TPR_39"/>
</dbReference>
<accession>A0A8H7PYW0</accession>
<dbReference type="AlphaFoldDB" id="A0A8H7PYW0"/>
<dbReference type="PANTHER" id="PTHR31859:SF1">
    <property type="entry name" value="TETRATRICOPEPTIDE REPEAT PROTEIN 39C"/>
    <property type="match status" value="1"/>
</dbReference>